<protein>
    <submittedName>
        <fullName evidence="2">Uncharacterized protein</fullName>
    </submittedName>
</protein>
<dbReference type="EMBL" id="KZ821699">
    <property type="protein sequence ID" value="PYH81916.1"/>
    <property type="molecule type" value="Genomic_DNA"/>
</dbReference>
<sequence length="165" mass="18409">MSTQATQSPQVLRPCHSTRPMTGVCRRTATSEIPCSAMSPVQGQPCTPQYIDPSLLCIPHLNPLLIKRSSRGMAEAEKQAETPNEINSATRTGQTVPRERPERSQIDSYRVLESFRLTPNENALLLDLLPTANPTDSSPYERDSYEEEFWANYVHLLNGSHALAE</sequence>
<organism evidence="2 3">
    <name type="scientific">Aspergillus uvarum CBS 121591</name>
    <dbReference type="NCBI Taxonomy" id="1448315"/>
    <lineage>
        <taxon>Eukaryota</taxon>
        <taxon>Fungi</taxon>
        <taxon>Dikarya</taxon>
        <taxon>Ascomycota</taxon>
        <taxon>Pezizomycotina</taxon>
        <taxon>Eurotiomycetes</taxon>
        <taxon>Eurotiomycetidae</taxon>
        <taxon>Eurotiales</taxon>
        <taxon>Aspergillaceae</taxon>
        <taxon>Aspergillus</taxon>
        <taxon>Aspergillus subgen. Circumdati</taxon>
    </lineage>
</organism>
<accession>A0A319C7W7</accession>
<keyword evidence="3" id="KW-1185">Reference proteome</keyword>
<evidence type="ECO:0000256" key="1">
    <source>
        <dbReference type="SAM" id="MobiDB-lite"/>
    </source>
</evidence>
<dbReference type="OrthoDB" id="10575239at2759"/>
<dbReference type="AlphaFoldDB" id="A0A319C7W7"/>
<evidence type="ECO:0000313" key="3">
    <source>
        <dbReference type="Proteomes" id="UP000248340"/>
    </source>
</evidence>
<feature type="compositionally biased region" description="Polar residues" evidence="1">
    <location>
        <begin position="81"/>
        <end position="95"/>
    </location>
</feature>
<reference evidence="2 3" key="1">
    <citation type="submission" date="2016-12" db="EMBL/GenBank/DDBJ databases">
        <title>The genomes of Aspergillus section Nigri reveals drivers in fungal speciation.</title>
        <authorList>
            <consortium name="DOE Joint Genome Institute"/>
            <person name="Vesth T.C."/>
            <person name="Nybo J."/>
            <person name="Theobald S."/>
            <person name="Brandl J."/>
            <person name="Frisvad J.C."/>
            <person name="Nielsen K.F."/>
            <person name="Lyhne E.K."/>
            <person name="Kogle M.E."/>
            <person name="Kuo A."/>
            <person name="Riley R."/>
            <person name="Clum A."/>
            <person name="Nolan M."/>
            <person name="Lipzen A."/>
            <person name="Salamov A."/>
            <person name="Henrissat B."/>
            <person name="Wiebenga A."/>
            <person name="De Vries R.P."/>
            <person name="Grigoriev I.V."/>
            <person name="Mortensen U.H."/>
            <person name="Andersen M.R."/>
            <person name="Baker S.E."/>
        </authorList>
    </citation>
    <scope>NUCLEOTIDE SEQUENCE [LARGE SCALE GENOMIC DNA]</scope>
    <source>
        <strain evidence="2 3">CBS 121591</strain>
    </source>
</reference>
<name>A0A319C7W7_9EURO</name>
<gene>
    <name evidence="2" type="ORF">BO82DRAFT_364793</name>
</gene>
<dbReference type="GeneID" id="37139712"/>
<feature type="region of interest" description="Disordered" evidence="1">
    <location>
        <begin position="72"/>
        <end position="105"/>
    </location>
</feature>
<evidence type="ECO:0000313" key="2">
    <source>
        <dbReference type="EMBL" id="PYH81916.1"/>
    </source>
</evidence>
<dbReference type="Proteomes" id="UP000248340">
    <property type="component" value="Unassembled WGS sequence"/>
</dbReference>
<proteinExistence type="predicted"/>
<dbReference type="RefSeq" id="XP_025492116.1">
    <property type="nucleotide sequence ID" value="XM_025636971.1"/>
</dbReference>
<dbReference type="VEuPathDB" id="FungiDB:BO82DRAFT_364793"/>